<evidence type="ECO:0000313" key="8">
    <source>
        <dbReference type="Proteomes" id="UP000432464"/>
    </source>
</evidence>
<reference evidence="7 8" key="1">
    <citation type="submission" date="2019-11" db="EMBL/GenBank/DDBJ databases">
        <title>Nocardia sp. nov. CT2-14 isolated from soil.</title>
        <authorList>
            <person name="Kanchanasin P."/>
            <person name="Tanasupawat S."/>
            <person name="Yuki M."/>
            <person name="Kudo T."/>
        </authorList>
    </citation>
    <scope>NUCLEOTIDE SEQUENCE [LARGE SCALE GENOMIC DNA]</scope>
    <source>
        <strain evidence="7 8">CT2-14</strain>
    </source>
</reference>
<feature type="region of interest" description="Disordered" evidence="6">
    <location>
        <begin position="219"/>
        <end position="341"/>
    </location>
</feature>
<dbReference type="Gene3D" id="3.40.50.150">
    <property type="entry name" value="Vaccinia Virus protein VP39"/>
    <property type="match status" value="1"/>
</dbReference>
<organism evidence="7 8">
    <name type="scientific">Nocardia aurantiaca</name>
    <dbReference type="NCBI Taxonomy" id="2675850"/>
    <lineage>
        <taxon>Bacteria</taxon>
        <taxon>Bacillati</taxon>
        <taxon>Actinomycetota</taxon>
        <taxon>Actinomycetes</taxon>
        <taxon>Mycobacteriales</taxon>
        <taxon>Nocardiaceae</taxon>
        <taxon>Nocardia</taxon>
    </lineage>
</organism>
<comment type="similarity">
    <text evidence="5">Belongs to the class I-like SAM-binding methyltransferase superfamily. C5-methyltransferase family.</text>
</comment>
<evidence type="ECO:0000256" key="4">
    <source>
        <dbReference type="ARBA" id="ARBA00022747"/>
    </source>
</evidence>
<sequence length="459" mass="48635">MTTDPPRPRTRASASGTTHRRLHLVTDNDPAPDTTATTESPGPRPADGPVLGSLCTGYGGLDLGVLAAFGGGRIAWCADPDPHIRILLGARMPGVVNLGDLREIDWTAIEPVDILTAGFPCQDISAAGRRVGIERGTRSGLWTDIVAGLRVLRPALLVVENVAALRWRGGGLHRVLGDLAEAGYDALWTSLRASDIGAAHRRERVFLLGWPAGEILGAGAVSDPASSRRRQPRTREPGPAPRTRSSSQPPRRRPRTADLLTRHRSAAPAVPSRLNTDGELRLLPTPRGSDTGTAGRRAGAGFRPPLSQQVLPLVTGLLPTPRASDGTKGSPAQRGSSGDLMLPSAISRLHPARSDRAITGIDWGDYAPAIHRWETVMGRAVPYPTQPGSHGRPVLAPVFVEWLQGLEIGWVTDLDLSRVAQLRALGNGVVPQQAAHAIALLLADLTHLHSGLSEEGTAA</sequence>
<dbReference type="SUPFAM" id="SSF53335">
    <property type="entry name" value="S-adenosyl-L-methionine-dependent methyltransferases"/>
    <property type="match status" value="1"/>
</dbReference>
<keyword evidence="8" id="KW-1185">Reference proteome</keyword>
<protein>
    <submittedName>
        <fullName evidence="7">DNA cytosine methyltransferase</fullName>
    </submittedName>
</protein>
<feature type="active site" evidence="5">
    <location>
        <position position="121"/>
    </location>
</feature>
<accession>A0A6I3LB13</accession>
<dbReference type="AlphaFoldDB" id="A0A6I3LB13"/>
<evidence type="ECO:0000256" key="3">
    <source>
        <dbReference type="ARBA" id="ARBA00022691"/>
    </source>
</evidence>
<name>A0A6I3LB13_9NOCA</name>
<feature type="compositionally biased region" description="Low complexity" evidence="6">
    <location>
        <begin position="291"/>
        <end position="301"/>
    </location>
</feature>
<feature type="compositionally biased region" description="Low complexity" evidence="6">
    <location>
        <begin position="310"/>
        <end position="321"/>
    </location>
</feature>
<dbReference type="InterPro" id="IPR029063">
    <property type="entry name" value="SAM-dependent_MTases_sf"/>
</dbReference>
<dbReference type="Pfam" id="PF00145">
    <property type="entry name" value="DNA_methylase"/>
    <property type="match status" value="1"/>
</dbReference>
<dbReference type="Proteomes" id="UP000432464">
    <property type="component" value="Unassembled WGS sequence"/>
</dbReference>
<proteinExistence type="inferred from homology"/>
<evidence type="ECO:0000256" key="6">
    <source>
        <dbReference type="SAM" id="MobiDB-lite"/>
    </source>
</evidence>
<dbReference type="PROSITE" id="PS51679">
    <property type="entry name" value="SAM_MT_C5"/>
    <property type="match status" value="1"/>
</dbReference>
<evidence type="ECO:0000256" key="1">
    <source>
        <dbReference type="ARBA" id="ARBA00022603"/>
    </source>
</evidence>
<keyword evidence="4" id="KW-0680">Restriction system</keyword>
<gene>
    <name evidence="7" type="ORF">GLP40_30455</name>
</gene>
<evidence type="ECO:0000256" key="5">
    <source>
        <dbReference type="PROSITE-ProRule" id="PRU01016"/>
    </source>
</evidence>
<feature type="compositionally biased region" description="Low complexity" evidence="6">
    <location>
        <begin position="27"/>
        <end position="38"/>
    </location>
</feature>
<dbReference type="InterPro" id="IPR018117">
    <property type="entry name" value="C5_DNA_meth_AS"/>
</dbReference>
<keyword evidence="1 5" id="KW-0489">Methyltransferase</keyword>
<evidence type="ECO:0000313" key="7">
    <source>
        <dbReference type="EMBL" id="MTE17049.1"/>
    </source>
</evidence>
<dbReference type="GO" id="GO:0008168">
    <property type="term" value="F:methyltransferase activity"/>
    <property type="evidence" value="ECO:0007669"/>
    <property type="project" value="UniProtKB-KW"/>
</dbReference>
<comment type="caution">
    <text evidence="7">The sequence shown here is derived from an EMBL/GenBank/DDBJ whole genome shotgun (WGS) entry which is preliminary data.</text>
</comment>
<dbReference type="GO" id="GO:0032259">
    <property type="term" value="P:methylation"/>
    <property type="evidence" value="ECO:0007669"/>
    <property type="project" value="UniProtKB-KW"/>
</dbReference>
<keyword evidence="2 5" id="KW-0808">Transferase</keyword>
<dbReference type="PRINTS" id="PR00105">
    <property type="entry name" value="C5METTRFRASE"/>
</dbReference>
<keyword evidence="3 5" id="KW-0949">S-adenosyl-L-methionine</keyword>
<dbReference type="GO" id="GO:0009307">
    <property type="term" value="P:DNA restriction-modification system"/>
    <property type="evidence" value="ECO:0007669"/>
    <property type="project" value="UniProtKB-KW"/>
</dbReference>
<dbReference type="EMBL" id="WMBB01000019">
    <property type="protein sequence ID" value="MTE17049.1"/>
    <property type="molecule type" value="Genomic_DNA"/>
</dbReference>
<evidence type="ECO:0000256" key="2">
    <source>
        <dbReference type="ARBA" id="ARBA00022679"/>
    </source>
</evidence>
<dbReference type="PROSITE" id="PS00094">
    <property type="entry name" value="C5_MTASE_1"/>
    <property type="match status" value="1"/>
</dbReference>
<dbReference type="InterPro" id="IPR001525">
    <property type="entry name" value="C5_MeTfrase"/>
</dbReference>
<feature type="region of interest" description="Disordered" evidence="6">
    <location>
        <begin position="1"/>
        <end position="48"/>
    </location>
</feature>